<name>A0ACC2TP48_9FUNG</name>
<dbReference type="EMBL" id="QTSX02002290">
    <property type="protein sequence ID" value="KAJ9076379.1"/>
    <property type="molecule type" value="Genomic_DNA"/>
</dbReference>
<proteinExistence type="predicted"/>
<evidence type="ECO:0000313" key="1">
    <source>
        <dbReference type="EMBL" id="KAJ9076379.1"/>
    </source>
</evidence>
<accession>A0ACC2TP48</accession>
<evidence type="ECO:0000313" key="2">
    <source>
        <dbReference type="Proteomes" id="UP001165960"/>
    </source>
</evidence>
<reference evidence="1" key="1">
    <citation type="submission" date="2022-04" db="EMBL/GenBank/DDBJ databases">
        <title>Genome of the entomopathogenic fungus Entomophthora muscae.</title>
        <authorList>
            <person name="Elya C."/>
            <person name="Lovett B.R."/>
            <person name="Lee E."/>
            <person name="Macias A.M."/>
            <person name="Hajek A.E."/>
            <person name="De Bivort B.L."/>
            <person name="Kasson M.T."/>
            <person name="De Fine Licht H.H."/>
            <person name="Stajich J.E."/>
        </authorList>
    </citation>
    <scope>NUCLEOTIDE SEQUENCE</scope>
    <source>
        <strain evidence="1">Berkeley</strain>
    </source>
</reference>
<dbReference type="Proteomes" id="UP001165960">
    <property type="component" value="Unassembled WGS sequence"/>
</dbReference>
<gene>
    <name evidence="1" type="primary">GAT1_2</name>
    <name evidence="1" type="ORF">DSO57_1026934</name>
</gene>
<sequence>MMALPYPELLGLQDPSPPSDSNSEQGPPNNPNENPFIDNIPAITSLVQSADLARKLNGDSLGKDLWRLYTKAQFHIPQAKRFENLMWRRMAIKKQKKLHQAPTPATSTASSPYESVSNAPMVKSITIPADIAPVKLNQMASICQLQPSRSQQQEVSSHAMSSKPFPNVVQNGFQSTSCYQEKPPTMAYQMNTNFAFHGELPSGGNINSLVPEDPQGFIPPQPYFTSSYVPNQYTNYGRGGGSGDGGGGDDVGGLGAFNGDFTDNTQAWYDPTYANFSSMLNRNWANLEDQSQSGFSPFNHPTFVDYVAVNQPTVRRTRTTLELNMLNQANNVSLGYINNSLQTAQASRIQQLEQQVSLLLEKQATQGNFSQPPTATVEAPQLAFQPTSTEFTSLQNSYVSGPPTMVQHLSQIQAKREQDSQAGFSFTSGVPVAITQASLQSSFLLPPSQQAGPSERFSQCDSTLSYCPFPHMASTIIPTAQSISESQPTSLPPSIFPSGTNTQVQGFSLPPAGAPRHAIAPASGPVTFSGASIAPYSASSMFPRAQVYQQSNKSFQHPNDQTPMSCNNCGVEKTSLWRRSASGAPLCNACGLFSKLHGKERPLSMKTDVIRKRNRGPASLRNLGPRKRAKTPDP</sequence>
<protein>
    <submittedName>
        <fullName evidence="1">Sodium- and chloride-dependent GABA transporter 1</fullName>
    </submittedName>
</protein>
<keyword evidence="2" id="KW-1185">Reference proteome</keyword>
<organism evidence="1 2">
    <name type="scientific">Entomophthora muscae</name>
    <dbReference type="NCBI Taxonomy" id="34485"/>
    <lineage>
        <taxon>Eukaryota</taxon>
        <taxon>Fungi</taxon>
        <taxon>Fungi incertae sedis</taxon>
        <taxon>Zoopagomycota</taxon>
        <taxon>Entomophthoromycotina</taxon>
        <taxon>Entomophthoromycetes</taxon>
        <taxon>Entomophthorales</taxon>
        <taxon>Entomophthoraceae</taxon>
        <taxon>Entomophthora</taxon>
    </lineage>
</organism>
<comment type="caution">
    <text evidence="1">The sequence shown here is derived from an EMBL/GenBank/DDBJ whole genome shotgun (WGS) entry which is preliminary data.</text>
</comment>